<reference evidence="1" key="1">
    <citation type="submission" date="2023-09" db="EMBL/GenBank/DDBJ databases">
        <title>Vallitalea sediminicola and Vallitalea maricola sp. nov., anaerobic bacteria isolated from marine sediment.</title>
        <authorList>
            <person name="Hirano S."/>
            <person name="Maeda A."/>
            <person name="Terahara T."/>
            <person name="Mori K."/>
            <person name="Hamada M."/>
            <person name="Matsumoto R."/>
            <person name="Kobayashi T."/>
        </authorList>
    </citation>
    <scope>NUCLEOTIDE SEQUENCE</scope>
    <source>
        <strain evidence="1">AN17-2</strain>
    </source>
</reference>
<sequence length="1249" mass="136110">MKIIRKNFSVIIYIVICVILYSKFKININVYAQDLAEGYIDYVLRSNHTIALKNDGTVWAWGANHDGKLGDGTTIGKNYPVQVIGLTNIETIIDGDGYTFVLKNDGTVWAWGANHHGQLGDGTTTNRLIPIQIKRLTNIKNIIAGGSHTIALKNDGTVWAWGANNNGQLGDGTRIDRLTPVQIKGLTGVKTIAVNWYRNIALKYDGTVWGWGKNENGELGDGTTTDRLIPMQIKELTNVKSIVINWFHSIALKNDGTVWGWGKNDQGQLGDGTTTDRLTPVQTEILTNVKTIAADMYHNIALKNDGTVWAWGGNGNGQLGDGTLTGDRIIPVQVKNLLDIKSVQIGSDYCIALRNDGTVWAWGINSYGQLGDGTKKEKAIPVQILTDVIKIAVGSDNAIAIKRNGTVLGWGSNYWGELGNGINARSVLNPTYIYALYAPNYPQQPQNISVIPKISNINLSWLTALNAINYTVKRATTSGGEYTILAENITSTTFIDKNVVNGKTYYYVVSAVNNGISIDSSEVSATFKTIVPTIPTNVSTTSASHTIKLSWDSVTGAESYIIKRSTISGSEYTVVADNITETTYTDEGVSNGTTYYYVVVSKNEAGESGNATEVTAKPKEPITVPTAPTNVNATGDNKRVVLNWDKVTGAESYIIKRSTTSGSEYTVVADNITETTYTDEGVSNGTTYYYVVVSKNEAGESGNSTEVTAKPKEPITVPTAPTNVNATGDNKRVVLNWDKVTGAESYIIKRSTTLDDGYTAVASNITTLNYTDTNLTNGTTYYYIIVAKNKAGESDNSAQVSAVPNSKPLAPTNLSAISNDLSIKLRWGSVSDADSYIIRRKSISESNYQTIATDITTTTYTDTGLNNGKTYFYVVLAKNEVGESANSDEISVIPLNGPPAIPTNLIAESSNESVNLTWSNTNGAFTYKIKRATTSGGPYTLVANNITGTTYKDTGLTNGTSYYYVVSAVNTKGESANSTEVISLPDITKPNSPTGINVSTADKRVNLTWNKIVNADSYIVKKATTSGGPYTIVANNLTKTTYTELGLNNGTSYYYIIIAKNEKGESEPSIEKEAVPGIQKPNNVIIQVVDKEIKLSWDPVSNTDVYKIKRSENLDGPYTVLSEGITGTNYVDNSIKENKLYYYVISAVKSLGESPETEPVSALVKDSVDKRYILLVVLNNGMQKEYDVDTSTAVKFINWYLNRANGIGSPFFTLFNQEKEDVFENSKDYIGFNTILYYQLNEYKVYMQK</sequence>
<dbReference type="EMBL" id="BTPU01000003">
    <property type="protein sequence ID" value="GMQ61006.1"/>
    <property type="molecule type" value="Genomic_DNA"/>
</dbReference>
<proteinExistence type="predicted"/>
<protein>
    <submittedName>
        <fullName evidence="1">Uncharacterized protein</fullName>
    </submittedName>
</protein>
<gene>
    <name evidence="1" type="ORF">AN2V17_02340</name>
</gene>
<accession>A0ACB5UE31</accession>
<keyword evidence="2" id="KW-1185">Reference proteome</keyword>
<name>A0ACB5UE31_9FIRM</name>
<comment type="caution">
    <text evidence="1">The sequence shown here is derived from an EMBL/GenBank/DDBJ whole genome shotgun (WGS) entry which is preliminary data.</text>
</comment>
<evidence type="ECO:0000313" key="1">
    <source>
        <dbReference type="EMBL" id="GMQ61006.1"/>
    </source>
</evidence>
<organism evidence="1 2">
    <name type="scientific">Vallitalea maricola</name>
    <dbReference type="NCBI Taxonomy" id="3074433"/>
    <lineage>
        <taxon>Bacteria</taxon>
        <taxon>Bacillati</taxon>
        <taxon>Bacillota</taxon>
        <taxon>Clostridia</taxon>
        <taxon>Lachnospirales</taxon>
        <taxon>Vallitaleaceae</taxon>
        <taxon>Vallitalea</taxon>
    </lineage>
</organism>
<dbReference type="Proteomes" id="UP001374599">
    <property type="component" value="Unassembled WGS sequence"/>
</dbReference>
<evidence type="ECO:0000313" key="2">
    <source>
        <dbReference type="Proteomes" id="UP001374599"/>
    </source>
</evidence>